<sequence length="121" mass="13259">MAISTLRRLYIAGPMSGKKDHNFGAFDEAAVALRKAGYEVVSPAETARALPGVPGSLPYEVYARESLRAMLDCTDLVLLNGWRGSRGAMNELNVADFLKFKVWSLGAQGQLHRLEYGDRSV</sequence>
<dbReference type="GeneID" id="26517406"/>
<organism evidence="1 2">
    <name type="scientific">Gordonia phage GMA7</name>
    <dbReference type="NCBI Taxonomy" id="1647286"/>
    <lineage>
        <taxon>Viruses</taxon>
        <taxon>Duplodnaviria</taxon>
        <taxon>Heunggongvirae</taxon>
        <taxon>Uroviricota</taxon>
        <taxon>Caudoviricetes</taxon>
        <taxon>Getseptimavirus</taxon>
        <taxon>Getseptimavirus GMA7</taxon>
    </lineage>
</organism>
<keyword evidence="2" id="KW-1185">Reference proteome</keyword>
<dbReference type="Proteomes" id="UP000202743">
    <property type="component" value="Segment"/>
</dbReference>
<dbReference type="Pfam" id="PF14359">
    <property type="entry name" value="DUF4406"/>
    <property type="match status" value="1"/>
</dbReference>
<reference evidence="1 2" key="1">
    <citation type="journal article" date="2015" name="PLoS ONE">
        <title>Lysis to Kill: Evaluation of the Lytic Abilities, and Genomics of Nine Bacteriophages Infective for Gordonia spp. and Their Potential Use in Activated Sludge Foam Biocontrol.</title>
        <authorList>
            <person name="Dyson Z.A."/>
            <person name="Tucci J."/>
            <person name="Seviour R.J."/>
            <person name="Petrovski S."/>
        </authorList>
    </citation>
    <scope>NUCLEOTIDE SEQUENCE [LARGE SCALE GENOMIC DNA]</scope>
</reference>
<evidence type="ECO:0000313" key="2">
    <source>
        <dbReference type="Proteomes" id="UP000202743"/>
    </source>
</evidence>
<evidence type="ECO:0008006" key="3">
    <source>
        <dbReference type="Google" id="ProtNLM"/>
    </source>
</evidence>
<dbReference type="RefSeq" id="YP_009189183.1">
    <property type="nucleotide sequence ID" value="NC_028673.1"/>
</dbReference>
<dbReference type="InterPro" id="IPR025518">
    <property type="entry name" value="DUF4406"/>
</dbReference>
<protein>
    <recommendedName>
        <fullName evidence="3">DUF4406 domain-containing protein</fullName>
    </recommendedName>
</protein>
<gene>
    <name evidence="1" type="ORF">GMA7_46</name>
</gene>
<dbReference type="KEGG" id="vg:26517406"/>
<dbReference type="SUPFAM" id="SSF52309">
    <property type="entry name" value="N-(deoxy)ribosyltransferase-like"/>
    <property type="match status" value="1"/>
</dbReference>
<name>A0A0K0N6W1_9CAUD</name>
<dbReference type="EMBL" id="KR063278">
    <property type="protein sequence ID" value="AKJ72483.1"/>
    <property type="molecule type" value="Genomic_DNA"/>
</dbReference>
<dbReference type="Gene3D" id="3.40.50.10400">
    <property type="entry name" value="Hypothetical protein PA1492"/>
    <property type="match status" value="1"/>
</dbReference>
<evidence type="ECO:0000313" key="1">
    <source>
        <dbReference type="EMBL" id="AKJ72483.1"/>
    </source>
</evidence>
<proteinExistence type="predicted"/>
<dbReference type="OrthoDB" id="16838at10239"/>
<accession>A0A0K0N6W1</accession>